<evidence type="ECO:0000256" key="2">
    <source>
        <dbReference type="ARBA" id="ARBA00022857"/>
    </source>
</evidence>
<dbReference type="FunFam" id="3.40.50.720:FF:000137">
    <property type="entry name" value="Hydroxysteroid (17-beta) dehydrogenase 3"/>
    <property type="match status" value="1"/>
</dbReference>
<dbReference type="GO" id="GO:0005783">
    <property type="term" value="C:endoplasmic reticulum"/>
    <property type="evidence" value="ECO:0007669"/>
    <property type="project" value="TreeGrafter"/>
</dbReference>
<feature type="transmembrane region" description="Helical" evidence="4">
    <location>
        <begin position="178"/>
        <end position="197"/>
    </location>
</feature>
<dbReference type="AlphaFoldDB" id="A0A7M5V4I8"/>
<keyword evidence="4" id="KW-0472">Membrane</keyword>
<keyword evidence="4" id="KW-1133">Transmembrane helix</keyword>
<dbReference type="CDD" id="cd05356">
    <property type="entry name" value="17beta-HSD1_like_SDR_c"/>
    <property type="match status" value="1"/>
</dbReference>
<keyword evidence="3" id="KW-0560">Oxidoreductase</keyword>
<dbReference type="PIRSF" id="PIRSF000126">
    <property type="entry name" value="11-beta-HSD1"/>
    <property type="match status" value="1"/>
</dbReference>
<comment type="similarity">
    <text evidence="1">Belongs to the short-chain dehydrogenases/reductases (SDR) family.</text>
</comment>
<dbReference type="InterPro" id="IPR002347">
    <property type="entry name" value="SDR_fam"/>
</dbReference>
<keyword evidence="6" id="KW-1185">Reference proteome</keyword>
<dbReference type="OrthoDB" id="5545019at2759"/>
<dbReference type="EnsemblMetazoa" id="CLYHEMT005978.1">
    <property type="protein sequence ID" value="CLYHEMP005978.1"/>
    <property type="gene ID" value="CLYHEMG005978"/>
</dbReference>
<name>A0A7M5V4I8_9CNID</name>
<dbReference type="GeneID" id="136820726"/>
<keyword evidence="4" id="KW-0812">Transmembrane</keyword>
<dbReference type="PANTHER" id="PTHR43899">
    <property type="entry name" value="RH59310P"/>
    <property type="match status" value="1"/>
</dbReference>
<dbReference type="InterPro" id="IPR051019">
    <property type="entry name" value="VLCFA-Steroid_DH"/>
</dbReference>
<feature type="transmembrane region" description="Helical" evidence="4">
    <location>
        <begin position="20"/>
        <end position="39"/>
    </location>
</feature>
<evidence type="ECO:0000256" key="3">
    <source>
        <dbReference type="ARBA" id="ARBA00023002"/>
    </source>
</evidence>
<dbReference type="GO" id="GO:0016491">
    <property type="term" value="F:oxidoreductase activity"/>
    <property type="evidence" value="ECO:0007669"/>
    <property type="project" value="UniProtKB-KW"/>
</dbReference>
<keyword evidence="2" id="KW-0521">NADP</keyword>
<dbReference type="RefSeq" id="XP_066933049.1">
    <property type="nucleotide sequence ID" value="XM_067076948.1"/>
</dbReference>
<feature type="transmembrane region" description="Helical" evidence="4">
    <location>
        <begin position="274"/>
        <end position="293"/>
    </location>
</feature>
<dbReference type="InterPro" id="IPR036291">
    <property type="entry name" value="NAD(P)-bd_dom_sf"/>
</dbReference>
<accession>A0A7M5V4I8</accession>
<protein>
    <submittedName>
        <fullName evidence="5">Uncharacterized protein</fullName>
    </submittedName>
</protein>
<dbReference type="SUPFAM" id="SSF51735">
    <property type="entry name" value="NAD(P)-binding Rossmann-fold domains"/>
    <property type="match status" value="1"/>
</dbReference>
<organism evidence="5 6">
    <name type="scientific">Clytia hemisphaerica</name>
    <dbReference type="NCBI Taxonomy" id="252671"/>
    <lineage>
        <taxon>Eukaryota</taxon>
        <taxon>Metazoa</taxon>
        <taxon>Cnidaria</taxon>
        <taxon>Hydrozoa</taxon>
        <taxon>Hydroidolina</taxon>
        <taxon>Leptothecata</taxon>
        <taxon>Obeliida</taxon>
        <taxon>Clytiidae</taxon>
        <taxon>Clytia</taxon>
    </lineage>
</organism>
<dbReference type="Proteomes" id="UP000594262">
    <property type="component" value="Unplaced"/>
</dbReference>
<sequence length="312" mass="35682">MSALLSLIFYTWLGYWSYRVIKFVLFMITCHVLPSFGIYNDLKKYGQWAIITGATDGIGKAYAVELAKQKFNIVLISRTEEKLQRVAEEIKNAHGVDTKYIVFDFSTPEGYEERIGNVISDLDVGVLVNNVGMSSKWDRLYDELEMAEHIRVMHTNTFGEMHMTYMLTKKMIQQKRGIMIHISSFFGYYPIGLISVYSPTKAFVNSFVQNLQAETKHCKDVHHQLVTPFFVATNMTKGSVKVTRVTPDAATFAGAALRTVGLTPHTFGYWTHDILGSILMTFPPFVFGRLPFVKSFQKYCKNRRLKTLEKSE</sequence>
<reference evidence="5" key="1">
    <citation type="submission" date="2021-01" db="UniProtKB">
        <authorList>
            <consortium name="EnsemblMetazoa"/>
        </authorList>
    </citation>
    <scope>IDENTIFICATION</scope>
</reference>
<dbReference type="PRINTS" id="PR00081">
    <property type="entry name" value="GDHRDH"/>
</dbReference>
<dbReference type="PANTHER" id="PTHR43899:SF13">
    <property type="entry name" value="RH59310P"/>
    <property type="match status" value="1"/>
</dbReference>
<dbReference type="Gene3D" id="3.40.50.720">
    <property type="entry name" value="NAD(P)-binding Rossmann-like Domain"/>
    <property type="match status" value="1"/>
</dbReference>
<evidence type="ECO:0000256" key="4">
    <source>
        <dbReference type="SAM" id="Phobius"/>
    </source>
</evidence>
<evidence type="ECO:0000313" key="6">
    <source>
        <dbReference type="Proteomes" id="UP000594262"/>
    </source>
</evidence>
<evidence type="ECO:0000313" key="5">
    <source>
        <dbReference type="EnsemblMetazoa" id="CLYHEMP005978.1"/>
    </source>
</evidence>
<proteinExistence type="inferred from homology"/>
<dbReference type="Pfam" id="PF00106">
    <property type="entry name" value="adh_short"/>
    <property type="match status" value="1"/>
</dbReference>
<evidence type="ECO:0000256" key="1">
    <source>
        <dbReference type="ARBA" id="ARBA00006484"/>
    </source>
</evidence>